<dbReference type="EMBL" id="JALJOV010000336">
    <property type="protein sequence ID" value="KAK9864589.1"/>
    <property type="molecule type" value="Genomic_DNA"/>
</dbReference>
<accession>A0AAW1T4X1</accession>
<evidence type="ECO:0000256" key="1">
    <source>
        <dbReference type="ARBA" id="ARBA00009550"/>
    </source>
</evidence>
<proteinExistence type="inferred from homology"/>
<feature type="coiled-coil region" evidence="2">
    <location>
        <begin position="162"/>
        <end position="193"/>
    </location>
</feature>
<evidence type="ECO:0000256" key="2">
    <source>
        <dbReference type="SAM" id="Coils"/>
    </source>
</evidence>
<keyword evidence="5" id="KW-1185">Reference proteome</keyword>
<dbReference type="GO" id="GO:0019905">
    <property type="term" value="F:syntaxin binding"/>
    <property type="evidence" value="ECO:0007669"/>
    <property type="project" value="InterPro"/>
</dbReference>
<feature type="compositionally biased region" description="Polar residues" evidence="3">
    <location>
        <begin position="422"/>
        <end position="443"/>
    </location>
</feature>
<keyword evidence="2" id="KW-0175">Coiled coil</keyword>
<dbReference type="PANTHER" id="PTHR16127">
    <property type="entry name" value="TAXILIN"/>
    <property type="match status" value="1"/>
</dbReference>
<evidence type="ECO:0008006" key="6">
    <source>
        <dbReference type="Google" id="ProtNLM"/>
    </source>
</evidence>
<feature type="coiled-coil region" evidence="2">
    <location>
        <begin position="264"/>
        <end position="296"/>
    </location>
</feature>
<dbReference type="Pfam" id="PF09728">
    <property type="entry name" value="Taxilin"/>
    <property type="match status" value="1"/>
</dbReference>
<evidence type="ECO:0000256" key="3">
    <source>
        <dbReference type="SAM" id="MobiDB-lite"/>
    </source>
</evidence>
<dbReference type="InterPro" id="IPR026183">
    <property type="entry name" value="Taxilin_fam"/>
</dbReference>
<feature type="compositionally biased region" description="Polar residues" evidence="3">
    <location>
        <begin position="1"/>
        <end position="12"/>
    </location>
</feature>
<dbReference type="Proteomes" id="UP001485043">
    <property type="component" value="Unassembled WGS sequence"/>
</dbReference>
<comment type="similarity">
    <text evidence="1">Belongs to the taxilin family.</text>
</comment>
<reference evidence="4 5" key="1">
    <citation type="journal article" date="2024" name="Nat. Commun.">
        <title>Phylogenomics reveals the evolutionary origins of lichenization in chlorophyte algae.</title>
        <authorList>
            <person name="Puginier C."/>
            <person name="Libourel C."/>
            <person name="Otte J."/>
            <person name="Skaloud P."/>
            <person name="Haon M."/>
            <person name="Grisel S."/>
            <person name="Petersen M."/>
            <person name="Berrin J.G."/>
            <person name="Delaux P.M."/>
            <person name="Dal Grande F."/>
            <person name="Keller J."/>
        </authorList>
    </citation>
    <scope>NUCLEOTIDE SEQUENCE [LARGE SCALE GENOMIC DNA]</scope>
    <source>
        <strain evidence="4 5">SAG 2523</strain>
    </source>
</reference>
<feature type="region of interest" description="Disordered" evidence="3">
    <location>
        <begin position="1"/>
        <end position="109"/>
    </location>
</feature>
<sequence>MSGSAKLQSVDSSDGDVSLYPPNVHSVQRDEAGTANDLACEHETEDQPVDVPAPESPPSHPQKELEAQSKGSPSALDTLHASISALEVQTAEPERKQAAKARKKALRDAQRVVERKDCSSEAKLEELIKMFQLQLTLQAAVENELLPLRKEAEICRRDRDEARSERVRVESINAKLQALARELQKDNKLVHERSQAAFAVEEQKRKTLQDSFQKTAGDISARLDEQLKERTQTLQENNALFGKLQLFEEARNKTEEHCAGQIKAKDLELQLAALKHRQLEAQLQESMARVDSVRGQLQSMQESYGEKFEEFSSTITKSNEVFASFKEQEGQRAELMRTVEKQRRGYEKKLREVTARHQKTDAAILQTSEENAALKQQMQQMQRELQEQSSKSMRAIAQKERMESLARALREEMQQLKAEPQQAPSQPHENGISKSDTFVTSAA</sequence>
<evidence type="ECO:0000313" key="5">
    <source>
        <dbReference type="Proteomes" id="UP001485043"/>
    </source>
</evidence>
<dbReference type="PANTHER" id="PTHR16127:SF13">
    <property type="entry name" value="GH01188P"/>
    <property type="match status" value="1"/>
</dbReference>
<name>A0AAW1T4X1_9CHLO</name>
<organism evidence="4 5">
    <name type="scientific">Apatococcus fuscideae</name>
    <dbReference type="NCBI Taxonomy" id="2026836"/>
    <lineage>
        <taxon>Eukaryota</taxon>
        <taxon>Viridiplantae</taxon>
        <taxon>Chlorophyta</taxon>
        <taxon>core chlorophytes</taxon>
        <taxon>Trebouxiophyceae</taxon>
        <taxon>Chlorellales</taxon>
        <taxon>Chlorellaceae</taxon>
        <taxon>Apatococcus</taxon>
    </lineage>
</organism>
<protein>
    <recommendedName>
        <fullName evidence="6">Alpha-taxilin</fullName>
    </recommendedName>
</protein>
<feature type="region of interest" description="Disordered" evidence="3">
    <location>
        <begin position="377"/>
        <end position="443"/>
    </location>
</feature>
<feature type="compositionally biased region" description="Basic and acidic residues" evidence="3">
    <location>
        <begin position="397"/>
        <end position="414"/>
    </location>
</feature>
<comment type="caution">
    <text evidence="4">The sequence shown here is derived from an EMBL/GenBank/DDBJ whole genome shotgun (WGS) entry which is preliminary data.</text>
</comment>
<dbReference type="AlphaFoldDB" id="A0AAW1T4X1"/>
<gene>
    <name evidence="4" type="ORF">WJX84_008739</name>
</gene>
<evidence type="ECO:0000313" key="4">
    <source>
        <dbReference type="EMBL" id="KAK9864589.1"/>
    </source>
</evidence>